<protein>
    <submittedName>
        <fullName evidence="6">Sugar ABC transporter substrate-binding protein</fullName>
    </submittedName>
</protein>
<dbReference type="Gene3D" id="3.40.190.10">
    <property type="entry name" value="Periplasmic binding protein-like II"/>
    <property type="match status" value="1"/>
</dbReference>
<proteinExistence type="inferred from homology"/>
<dbReference type="PANTHER" id="PTHR43649:SF31">
    <property type="entry name" value="SN-GLYCEROL-3-PHOSPHATE-BINDING PERIPLASMIC PROTEIN UGPB"/>
    <property type="match status" value="1"/>
</dbReference>
<dbReference type="SUPFAM" id="SSF53850">
    <property type="entry name" value="Periplasmic binding protein-like II"/>
    <property type="match status" value="1"/>
</dbReference>
<dbReference type="Pfam" id="PF01547">
    <property type="entry name" value="SBP_bac_1"/>
    <property type="match status" value="1"/>
</dbReference>
<dbReference type="AlphaFoldDB" id="A0A940P4R2"/>
<keyword evidence="3" id="KW-0813">Transport</keyword>
<feature type="signal peptide" evidence="5">
    <location>
        <begin position="1"/>
        <end position="23"/>
    </location>
</feature>
<name>A0A940P4R2_9ENTE</name>
<dbReference type="EMBL" id="JAEEGA010000004">
    <property type="protein sequence ID" value="MBP1041015.1"/>
    <property type="molecule type" value="Genomic_DNA"/>
</dbReference>
<dbReference type="RefSeq" id="WP_209526645.1">
    <property type="nucleotide sequence ID" value="NZ_JAEEGA010000004.1"/>
</dbReference>
<evidence type="ECO:0000256" key="4">
    <source>
        <dbReference type="ARBA" id="ARBA00022729"/>
    </source>
</evidence>
<organism evidence="6 7">
    <name type="scientific">Vagococcus allomyrinae</name>
    <dbReference type="NCBI Taxonomy" id="2794353"/>
    <lineage>
        <taxon>Bacteria</taxon>
        <taxon>Bacillati</taxon>
        <taxon>Bacillota</taxon>
        <taxon>Bacilli</taxon>
        <taxon>Lactobacillales</taxon>
        <taxon>Enterococcaceae</taxon>
        <taxon>Vagococcus</taxon>
    </lineage>
</organism>
<dbReference type="InterPro" id="IPR006059">
    <property type="entry name" value="SBP"/>
</dbReference>
<comment type="similarity">
    <text evidence="2">Belongs to the bacterial solute-binding protein 1 family.</text>
</comment>
<reference evidence="6" key="1">
    <citation type="submission" date="2020-12" db="EMBL/GenBank/DDBJ databases">
        <title>Vagococcus allomyrinae sp. nov. and Enterococcus lavae sp. nov., isolated from the larvae of Allomyrina dichotoma.</title>
        <authorList>
            <person name="Lee S.D."/>
        </authorList>
    </citation>
    <scope>NUCLEOTIDE SEQUENCE</scope>
    <source>
        <strain evidence="6">BWB3-3</strain>
    </source>
</reference>
<dbReference type="PANTHER" id="PTHR43649">
    <property type="entry name" value="ARABINOSE-BINDING PROTEIN-RELATED"/>
    <property type="match status" value="1"/>
</dbReference>
<feature type="chain" id="PRO_5039708053" evidence="5">
    <location>
        <begin position="24"/>
        <end position="419"/>
    </location>
</feature>
<evidence type="ECO:0000313" key="6">
    <source>
        <dbReference type="EMBL" id="MBP1041015.1"/>
    </source>
</evidence>
<gene>
    <name evidence="6" type="ORF">I6N95_08370</name>
</gene>
<keyword evidence="7" id="KW-1185">Reference proteome</keyword>
<comment type="subcellular location">
    <subcellularLocation>
        <location evidence="1">Cell envelope</location>
    </subcellularLocation>
</comment>
<dbReference type="CDD" id="cd13585">
    <property type="entry name" value="PBP2_TMBP_like"/>
    <property type="match status" value="1"/>
</dbReference>
<dbReference type="PROSITE" id="PS51257">
    <property type="entry name" value="PROKAR_LIPOPROTEIN"/>
    <property type="match status" value="1"/>
</dbReference>
<evidence type="ECO:0000256" key="3">
    <source>
        <dbReference type="ARBA" id="ARBA00022448"/>
    </source>
</evidence>
<keyword evidence="4 5" id="KW-0732">Signal</keyword>
<dbReference type="Proteomes" id="UP000674938">
    <property type="component" value="Unassembled WGS sequence"/>
</dbReference>
<dbReference type="GO" id="GO:0030313">
    <property type="term" value="C:cell envelope"/>
    <property type="evidence" value="ECO:0007669"/>
    <property type="project" value="UniProtKB-SubCell"/>
</dbReference>
<accession>A0A940P4R2</accession>
<evidence type="ECO:0000313" key="7">
    <source>
        <dbReference type="Proteomes" id="UP000674938"/>
    </source>
</evidence>
<evidence type="ECO:0000256" key="2">
    <source>
        <dbReference type="ARBA" id="ARBA00008520"/>
    </source>
</evidence>
<evidence type="ECO:0000256" key="5">
    <source>
        <dbReference type="SAM" id="SignalP"/>
    </source>
</evidence>
<evidence type="ECO:0000256" key="1">
    <source>
        <dbReference type="ARBA" id="ARBA00004196"/>
    </source>
</evidence>
<dbReference type="InterPro" id="IPR050490">
    <property type="entry name" value="Bact_solute-bd_prot1"/>
</dbReference>
<sequence>MRHKQKWLTSMVMLSSLTLGLSACGTGGEEKAETKKEITYAIWDQIQQPGMKDVADAFMKENPNVNVKVQVIPWDQYWTKLEASANGNTLPDVFWMHGSEVDRYMKAGALLDLTDSYQKEAGNFPEDLVDLYAYEGKNYGIPKDVSTIGLWYNKALFDDQGIAYPDDTWDWSTLKEMASQLTDKEKGIYGFAAANDTEGGYYNAIFQNEGKVISDDKQTSELNNPATQEALQWWVDFSLKDKVSPTATQFAENNARSYFTSGKLAMLFDGSWMYGEYAANDYIKENVDVTVLPKGKVRATVYNGLSNSVSATTKNQAEAVKFVEFLSSKEGMDIQGKSAAAIPAYKGAEKSFVDETSGTFNTQVFSDMLEYGVLRPNGLNFNNAENYTTENLNKVFSGKETVQEATERIVPEVNKIFSE</sequence>
<comment type="caution">
    <text evidence="6">The sequence shown here is derived from an EMBL/GenBank/DDBJ whole genome shotgun (WGS) entry which is preliminary data.</text>
</comment>